<dbReference type="Gene3D" id="3.90.320.10">
    <property type="match status" value="1"/>
</dbReference>
<evidence type="ECO:0000313" key="3">
    <source>
        <dbReference type="Proteomes" id="UP000693797"/>
    </source>
</evidence>
<accession>A0A8E4ZDT6</accession>
<protein>
    <submittedName>
        <fullName evidence="2">PD-(D/E)XK nuclease superfamily protein</fullName>
    </submittedName>
</protein>
<name>A0A8E4ZDT6_9CAUD</name>
<evidence type="ECO:0000313" key="2">
    <source>
        <dbReference type="EMBL" id="QQV89730.1"/>
    </source>
</evidence>
<dbReference type="EMBL" id="MT732432">
    <property type="protein sequence ID" value="QQV89730.1"/>
    <property type="molecule type" value="Genomic_DNA"/>
</dbReference>
<dbReference type="InterPro" id="IPR038726">
    <property type="entry name" value="PDDEXK_AddAB-type"/>
</dbReference>
<dbReference type="Proteomes" id="UP000693797">
    <property type="component" value="Segment"/>
</dbReference>
<dbReference type="InterPro" id="IPR011604">
    <property type="entry name" value="PDDEXK-like_dom_sf"/>
</dbReference>
<keyword evidence="3" id="KW-1185">Reference proteome</keyword>
<reference evidence="2 3" key="1">
    <citation type="submission" date="2020-07" db="EMBL/GenBank/DDBJ databases">
        <title>Highly diverse flavobacterial phages as mortality factor during North Sea spring blooms.</title>
        <authorList>
            <person name="Bartlau N."/>
            <person name="Wichels A."/>
            <person name="Krohne G."/>
            <person name="Adriaenssens E.M."/>
            <person name="Heins A."/>
            <person name="Fuchs B.M."/>
            <person name="Amann R."/>
            <person name="Moraru C."/>
        </authorList>
    </citation>
    <scope>NUCLEOTIDE SEQUENCE [LARGE SCALE GENOMIC DNA]</scope>
</reference>
<evidence type="ECO:0000259" key="1">
    <source>
        <dbReference type="Pfam" id="PF12705"/>
    </source>
</evidence>
<dbReference type="Pfam" id="PF12705">
    <property type="entry name" value="PDDEXK_1"/>
    <property type="match status" value="1"/>
</dbReference>
<organism evidence="2 3">
    <name type="scientific">Cellulophaga phage Calle_1</name>
    <dbReference type="NCBI Taxonomy" id="2745643"/>
    <lineage>
        <taxon>Viruses</taxon>
        <taxon>Duplodnaviria</taxon>
        <taxon>Heunggongvirae</taxon>
        <taxon>Uroviricota</taxon>
        <taxon>Caudoviricetes</taxon>
        <taxon>Pervagoviridae</taxon>
        <taxon>Callevirus</taxon>
        <taxon>Callevirus Calle</taxon>
    </lineage>
</organism>
<proteinExistence type="predicted"/>
<feature type="domain" description="PD-(D/E)XK endonuclease-like" evidence="1">
    <location>
        <begin position="77"/>
        <end position="148"/>
    </location>
</feature>
<gene>
    <name evidence="2" type="ORF">Calle1_85</name>
</gene>
<sequence>MIELPKKDETGKSYLSYSQYSKWKGSKKDYIKSYFLGEKFEGNAYTEFGSMIGEALENDNFDGFEPHEVRLLSGVTRLDEFERKILFDLGDFGVLGYIDTNDNKGGVVTTIIDYKTGALNKEEVYQDPDYDQVTIYAGAIEQETGVLPVKGWVELIERNGNPFKGEQLTLGGSVVTIDQDVSREAVDAVKGRLIKVAEDISDHYKVFKALEFLIQI</sequence>